<dbReference type="PANTHER" id="PTHR30595">
    <property type="entry name" value="GLPR-RELATED TRANSCRIPTIONAL REPRESSOR"/>
    <property type="match status" value="1"/>
</dbReference>
<dbReference type="Proteomes" id="UP000557307">
    <property type="component" value="Unassembled WGS sequence"/>
</dbReference>
<dbReference type="PANTHER" id="PTHR30595:SF6">
    <property type="entry name" value="SCHLAFEN ALBA-2 DOMAIN-CONTAINING PROTEIN"/>
    <property type="match status" value="1"/>
</dbReference>
<proteinExistence type="predicted"/>
<accession>A0A840TV31</accession>
<dbReference type="EMBL" id="JACHGF010000002">
    <property type="protein sequence ID" value="MBB5283529.1"/>
    <property type="molecule type" value="Genomic_DNA"/>
</dbReference>
<dbReference type="InterPro" id="IPR007421">
    <property type="entry name" value="Schlafen_AlbA_2_dom"/>
</dbReference>
<protein>
    <submittedName>
        <fullName evidence="2">Putative HTH transcriptional regulator</fullName>
    </submittedName>
</protein>
<evidence type="ECO:0000313" key="2">
    <source>
        <dbReference type="EMBL" id="MBB5283529.1"/>
    </source>
</evidence>
<name>A0A840TV31_9BACT</name>
<keyword evidence="3" id="KW-1185">Reference proteome</keyword>
<dbReference type="Gene3D" id="3.30.950.30">
    <property type="entry name" value="Schlafen, AAA domain"/>
    <property type="match status" value="1"/>
</dbReference>
<dbReference type="InterPro" id="IPR038461">
    <property type="entry name" value="Schlafen_AlbA_2_dom_sf"/>
</dbReference>
<gene>
    <name evidence="2" type="ORF">HNQ92_001655</name>
</gene>
<comment type="caution">
    <text evidence="2">The sequence shown here is derived from an EMBL/GenBank/DDBJ whole genome shotgun (WGS) entry which is preliminary data.</text>
</comment>
<reference evidence="2 3" key="1">
    <citation type="submission" date="2020-08" db="EMBL/GenBank/DDBJ databases">
        <title>Genomic Encyclopedia of Type Strains, Phase IV (KMG-IV): sequencing the most valuable type-strain genomes for metagenomic binning, comparative biology and taxonomic classification.</title>
        <authorList>
            <person name="Goeker M."/>
        </authorList>
    </citation>
    <scope>NUCLEOTIDE SEQUENCE [LARGE SCALE GENOMIC DNA]</scope>
    <source>
        <strain evidence="2 3">DSM 105074</strain>
    </source>
</reference>
<dbReference type="RefSeq" id="WP_184172998.1">
    <property type="nucleotide sequence ID" value="NZ_JACHGF010000002.1"/>
</dbReference>
<dbReference type="AlphaFoldDB" id="A0A840TV31"/>
<evidence type="ECO:0000259" key="1">
    <source>
        <dbReference type="Pfam" id="PF04326"/>
    </source>
</evidence>
<feature type="domain" description="Schlafen AlbA-2" evidence="1">
    <location>
        <begin position="16"/>
        <end position="130"/>
    </location>
</feature>
<dbReference type="Pfam" id="PF04326">
    <property type="entry name" value="SLFN_AlbA_2"/>
    <property type="match status" value="1"/>
</dbReference>
<sequence length="212" mass="23923">MTSSLTNTLDLILKGEGLTVEFKRTIDSPYKIARTLSSFANTSGGVLLVGVADNRDVIGVLSELREMQKIEKASSFLVEKPLLIRYQAILLGSKKILHIEVDESEDKPHYALNEKGERIIYVRTKDKTIPTNRLMLAGERDAETEKLLALKPVKILIQYLKQHDMITAKVLSHMINISEKRATRLLNDLSDKQVLLKIERGKPIAYSLKLVQ</sequence>
<evidence type="ECO:0000313" key="3">
    <source>
        <dbReference type="Proteomes" id="UP000557307"/>
    </source>
</evidence>
<organism evidence="2 3">
    <name type="scientific">Rhabdobacter roseus</name>
    <dbReference type="NCBI Taxonomy" id="1655419"/>
    <lineage>
        <taxon>Bacteria</taxon>
        <taxon>Pseudomonadati</taxon>
        <taxon>Bacteroidota</taxon>
        <taxon>Cytophagia</taxon>
        <taxon>Cytophagales</taxon>
        <taxon>Cytophagaceae</taxon>
        <taxon>Rhabdobacter</taxon>
    </lineage>
</organism>